<organism evidence="1 2">
    <name type="scientific">Candidatus Kaiserbacteria bacterium RIFCSPHIGHO2_01_FULL_54_36b</name>
    <dbReference type="NCBI Taxonomy" id="1798483"/>
    <lineage>
        <taxon>Bacteria</taxon>
        <taxon>Candidatus Kaiseribacteriota</taxon>
    </lineage>
</organism>
<accession>A0A1F6CHY2</accession>
<dbReference type="EMBL" id="MFKW01000084">
    <property type="protein sequence ID" value="OGG48809.1"/>
    <property type="molecule type" value="Genomic_DNA"/>
</dbReference>
<gene>
    <name evidence="1" type="ORF">A2704_06630</name>
</gene>
<proteinExistence type="predicted"/>
<protein>
    <recommendedName>
        <fullName evidence="3">DNA polymerase III delta N-terminal domain-containing protein</fullName>
    </recommendedName>
</protein>
<evidence type="ECO:0000313" key="2">
    <source>
        <dbReference type="Proteomes" id="UP000176445"/>
    </source>
</evidence>
<evidence type="ECO:0008006" key="3">
    <source>
        <dbReference type="Google" id="ProtNLM"/>
    </source>
</evidence>
<name>A0A1F6CHY2_9BACT</name>
<sequence>MLYLYTGTDRKKTRAMMDAAVQKLSGKGVRIVRISDAHTPEDLRAALSGSGMFGGARLVILDGVFGNEGMRVVAEDALPAMKKSPETFFILEEKPLADVRKKIEKFAEKAERFDAPAKKKDDSIFGLANALQRGKKKELWIGYQKELAVGKSPEAIHGVLFWAAKQALLRNVRDARARELVAKLAELPHESRRRGLELEYALELFVLR</sequence>
<reference evidence="1 2" key="1">
    <citation type="journal article" date="2016" name="Nat. Commun.">
        <title>Thousands of microbial genomes shed light on interconnected biogeochemical processes in an aquifer system.</title>
        <authorList>
            <person name="Anantharaman K."/>
            <person name="Brown C.T."/>
            <person name="Hug L.A."/>
            <person name="Sharon I."/>
            <person name="Castelle C.J."/>
            <person name="Probst A.J."/>
            <person name="Thomas B.C."/>
            <person name="Singh A."/>
            <person name="Wilkins M.J."/>
            <person name="Karaoz U."/>
            <person name="Brodie E.L."/>
            <person name="Williams K.H."/>
            <person name="Hubbard S.S."/>
            <person name="Banfield J.F."/>
        </authorList>
    </citation>
    <scope>NUCLEOTIDE SEQUENCE [LARGE SCALE GENOMIC DNA]</scope>
</reference>
<dbReference type="AlphaFoldDB" id="A0A1F6CHY2"/>
<evidence type="ECO:0000313" key="1">
    <source>
        <dbReference type="EMBL" id="OGG48809.1"/>
    </source>
</evidence>
<dbReference type="Proteomes" id="UP000176445">
    <property type="component" value="Unassembled WGS sequence"/>
</dbReference>
<comment type="caution">
    <text evidence="1">The sequence shown here is derived from an EMBL/GenBank/DDBJ whole genome shotgun (WGS) entry which is preliminary data.</text>
</comment>